<feature type="domain" description="Helix-turn-helix" evidence="1">
    <location>
        <begin position="15"/>
        <end position="64"/>
    </location>
</feature>
<evidence type="ECO:0000313" key="2">
    <source>
        <dbReference type="EMBL" id="MFH6597507.1"/>
    </source>
</evidence>
<keyword evidence="3" id="KW-1185">Reference proteome</keyword>
<evidence type="ECO:0000313" key="3">
    <source>
        <dbReference type="Proteomes" id="UP001609932"/>
    </source>
</evidence>
<comment type="caution">
    <text evidence="2">The sequence shown here is derived from an EMBL/GenBank/DDBJ whole genome shotgun (WGS) entry which is preliminary data.</text>
</comment>
<dbReference type="InterPro" id="IPR036388">
    <property type="entry name" value="WH-like_DNA-bd_sf"/>
</dbReference>
<organism evidence="2 3">
    <name type="scientific">Ectopseudomonas khazarica</name>
    <dbReference type="NCBI Taxonomy" id="2502979"/>
    <lineage>
        <taxon>Bacteria</taxon>
        <taxon>Pseudomonadati</taxon>
        <taxon>Pseudomonadota</taxon>
        <taxon>Gammaproteobacteria</taxon>
        <taxon>Pseudomonadales</taxon>
        <taxon>Pseudomonadaceae</taxon>
        <taxon>Ectopseudomonas</taxon>
    </lineage>
</organism>
<dbReference type="EMBL" id="JBHEGD010000001">
    <property type="protein sequence ID" value="MFH6597507.1"/>
    <property type="molecule type" value="Genomic_DNA"/>
</dbReference>
<name>A0ABW7M7E5_9GAMM</name>
<dbReference type="InterPro" id="IPR009061">
    <property type="entry name" value="DNA-bd_dom_put_sf"/>
</dbReference>
<evidence type="ECO:0000259" key="1">
    <source>
        <dbReference type="Pfam" id="PF12728"/>
    </source>
</evidence>
<accession>A0ABW7M7E5</accession>
<protein>
    <submittedName>
        <fullName evidence="2">Helix-turn-helix domain-containing protein</fullName>
    </submittedName>
</protein>
<dbReference type="SUPFAM" id="SSF46955">
    <property type="entry name" value="Putative DNA-binding domain"/>
    <property type="match status" value="1"/>
</dbReference>
<sequence>MLPNSTTSHTADLWTPAHTALELGVSVRTLSAWRSSGRHSLPFVKVGRLVRYRQNDVRTWLQRHLQGQQP</sequence>
<proteinExistence type="predicted"/>
<dbReference type="InterPro" id="IPR041657">
    <property type="entry name" value="HTH_17"/>
</dbReference>
<gene>
    <name evidence="2" type="ORF">ACEVAQ_02065</name>
</gene>
<dbReference type="Gene3D" id="1.10.10.10">
    <property type="entry name" value="Winged helix-like DNA-binding domain superfamily/Winged helix DNA-binding domain"/>
    <property type="match status" value="1"/>
</dbReference>
<dbReference type="Pfam" id="PF12728">
    <property type="entry name" value="HTH_17"/>
    <property type="match status" value="1"/>
</dbReference>
<dbReference type="RefSeq" id="WP_395272077.1">
    <property type="nucleotide sequence ID" value="NZ_JBHEGD010000001.1"/>
</dbReference>
<reference evidence="2 3" key="1">
    <citation type="submission" date="2024-09" db="EMBL/GenBank/DDBJ databases">
        <title>Elucidation of the Bokeelamides from Bacteria Associated with Moon Snail Egg Collars.</title>
        <authorList>
            <person name="Campbell R."/>
            <person name="Piedl K."/>
            <person name="Mevers E."/>
        </authorList>
    </citation>
    <scope>NUCLEOTIDE SEQUENCE [LARGE SCALE GENOMIC DNA]</scope>
    <source>
        <strain evidence="2 3">EM133</strain>
    </source>
</reference>
<dbReference type="Proteomes" id="UP001609932">
    <property type="component" value="Unassembled WGS sequence"/>
</dbReference>